<dbReference type="PANTHER" id="PTHR30405:SF11">
    <property type="entry name" value="RNA-GUIDED DNA ENDONUCLEASE RV2885C-RELATED"/>
    <property type="match status" value="1"/>
</dbReference>
<dbReference type="InterPro" id="IPR051399">
    <property type="entry name" value="RNA-guided_DNA_endo/Transpos"/>
</dbReference>
<feature type="domain" description="Probable transposase IS891/IS1136/IS1341" evidence="10">
    <location>
        <begin position="164"/>
        <end position="275"/>
    </location>
</feature>
<evidence type="ECO:0000256" key="6">
    <source>
        <dbReference type="ARBA" id="ARBA00023125"/>
    </source>
</evidence>
<reference evidence="21 22" key="2">
    <citation type="journal article" date="2015" name="Genome Announc.">
        <title>Complete Genome Sequences of Evolved Arsenate-Resistant Metallosphaera sedula Strains.</title>
        <authorList>
            <person name="Ai C."/>
            <person name="McCarthy S."/>
            <person name="Schackwitz W."/>
            <person name="Martin J."/>
            <person name="Lipzen A."/>
            <person name="Blum P."/>
        </authorList>
    </citation>
    <scope>NUCLEOTIDE SEQUENCE [LARGE SCALE GENOMIC DNA]</scope>
    <source>
        <strain evidence="16 22">ARS120-1</strain>
        <strain evidence="17 21">ARS120-2</strain>
        <strain evidence="14 24">ARS50-1</strain>
        <strain evidence="15 23">ARS50-2</strain>
    </source>
</reference>
<dbReference type="EMBL" id="CP012176">
    <property type="protein sequence ID" value="AKV83485.1"/>
    <property type="molecule type" value="Genomic_DNA"/>
</dbReference>
<protein>
    <submittedName>
        <fullName evidence="13 14">Transposase</fullName>
        <ecNumber evidence="13">2.1.1.37</ecNumber>
    </submittedName>
</protein>
<dbReference type="EMBL" id="CP012175">
    <property type="protein sequence ID" value="AKV81246.1"/>
    <property type="molecule type" value="Genomic_DNA"/>
</dbReference>
<dbReference type="NCBIfam" id="NF040570">
    <property type="entry name" value="guided_TnpB"/>
    <property type="match status" value="1"/>
</dbReference>
<dbReference type="OMA" id="NEYQDEH"/>
<dbReference type="PATRIC" id="fig|43687.5.peg.1642"/>
<evidence type="ECO:0000313" key="23">
    <source>
        <dbReference type="Proteomes" id="UP000062475"/>
    </source>
</evidence>
<dbReference type="GO" id="GO:0006310">
    <property type="term" value="P:DNA recombination"/>
    <property type="evidence" value="ECO:0007669"/>
    <property type="project" value="UniProtKB-KW"/>
</dbReference>
<organism evidence="13 19">
    <name type="scientific">Metallosphaera sedula</name>
    <dbReference type="NCBI Taxonomy" id="43687"/>
    <lineage>
        <taxon>Archaea</taxon>
        <taxon>Thermoproteota</taxon>
        <taxon>Thermoprotei</taxon>
        <taxon>Sulfolobales</taxon>
        <taxon>Sulfolobaceae</taxon>
        <taxon>Metallosphaera</taxon>
    </lineage>
</organism>
<evidence type="ECO:0000259" key="10">
    <source>
        <dbReference type="Pfam" id="PF01385"/>
    </source>
</evidence>
<evidence type="ECO:0000313" key="17">
    <source>
        <dbReference type="EMBL" id="AKV81246.1"/>
    </source>
</evidence>
<dbReference type="Pfam" id="PF07282">
    <property type="entry name" value="Cas12f1-like_TNB"/>
    <property type="match status" value="1"/>
</dbReference>
<comment type="similarity">
    <text evidence="1">In the C-terminal section; belongs to the transposase 35 family.</text>
</comment>
<dbReference type="EMBL" id="CP012174">
    <property type="protein sequence ID" value="AKV79001.1"/>
    <property type="molecule type" value="Genomic_DNA"/>
</dbReference>
<keyword evidence="3" id="KW-0815">Transposition</keyword>
<evidence type="ECO:0000313" key="22">
    <source>
        <dbReference type="Proteomes" id="UP000062398"/>
    </source>
</evidence>
<gene>
    <name evidence="13" type="ORF">HA72_1513</name>
    <name evidence="14" type="ORF">MsedA_1535</name>
    <name evidence="15" type="ORF">MsedB_1537</name>
    <name evidence="16" type="ORF">MsedC_1535</name>
    <name evidence="17" type="ORF">MsedD_1536</name>
    <name evidence="18" type="ORF">MsedE_1541</name>
</gene>
<dbReference type="PANTHER" id="PTHR30405">
    <property type="entry name" value="TRANSPOSASE"/>
    <property type="match status" value="1"/>
</dbReference>
<dbReference type="Proteomes" id="UP000068832">
    <property type="component" value="Chromosome"/>
</dbReference>
<keyword evidence="4" id="KW-0479">Metal-binding</keyword>
<keyword evidence="8" id="KW-0175">Coiled coil</keyword>
<keyword evidence="7" id="KW-0233">DNA recombination</keyword>
<dbReference type="GO" id="GO:0046872">
    <property type="term" value="F:metal ion binding"/>
    <property type="evidence" value="ECO:0007669"/>
    <property type="project" value="UniProtKB-KW"/>
</dbReference>
<dbReference type="Pfam" id="PF01385">
    <property type="entry name" value="OrfB_IS605"/>
    <property type="match status" value="1"/>
</dbReference>
<dbReference type="Pfam" id="PF12323">
    <property type="entry name" value="HTH_OrfB_IS605"/>
    <property type="match status" value="1"/>
</dbReference>
<dbReference type="GO" id="GO:0003886">
    <property type="term" value="F:DNA (cytosine-5-)-methyltransferase activity"/>
    <property type="evidence" value="ECO:0007669"/>
    <property type="project" value="UniProtKB-EC"/>
</dbReference>
<keyword evidence="6" id="KW-0238">DNA-binding</keyword>
<dbReference type="EC" id="2.1.1.37" evidence="13"/>
<proteinExistence type="inferred from homology"/>
<dbReference type="Proteomes" id="UP000029084">
    <property type="component" value="Chromosome"/>
</dbReference>
<comment type="similarity">
    <text evidence="2">In the N-terminal section; belongs to the transposase 2 family.</text>
</comment>
<evidence type="ECO:0000313" key="18">
    <source>
        <dbReference type="EMBL" id="AKV83485.1"/>
    </source>
</evidence>
<dbReference type="GeneID" id="91756017"/>
<keyword evidence="13" id="KW-0808">Transferase</keyword>
<dbReference type="RefSeq" id="WP_012021457.1">
    <property type="nucleotide sequence ID" value="NZ_AP019770.1"/>
</dbReference>
<evidence type="ECO:0000259" key="11">
    <source>
        <dbReference type="Pfam" id="PF07282"/>
    </source>
</evidence>
<keyword evidence="13" id="KW-0489">Methyltransferase</keyword>
<evidence type="ECO:0000313" key="21">
    <source>
        <dbReference type="Proteomes" id="UP000061362"/>
    </source>
</evidence>
<evidence type="ECO:0000313" key="20">
    <source>
        <dbReference type="Proteomes" id="UP000056255"/>
    </source>
</evidence>
<evidence type="ECO:0000259" key="12">
    <source>
        <dbReference type="Pfam" id="PF12323"/>
    </source>
</evidence>
<dbReference type="Proteomes" id="UP000061362">
    <property type="component" value="Chromosome"/>
</dbReference>
<feature type="coiled-coil region" evidence="8">
    <location>
        <begin position="225"/>
        <end position="252"/>
    </location>
</feature>
<dbReference type="Proteomes" id="UP000062475">
    <property type="component" value="Chromosome"/>
</dbReference>
<evidence type="ECO:0000313" key="14">
    <source>
        <dbReference type="EMBL" id="AKV74511.1"/>
    </source>
</evidence>
<dbReference type="EMBL" id="CP008822">
    <property type="protein sequence ID" value="AIM27654.1"/>
    <property type="molecule type" value="Genomic_DNA"/>
</dbReference>
<evidence type="ECO:0000256" key="2">
    <source>
        <dbReference type="ARBA" id="ARBA00011044"/>
    </source>
</evidence>
<dbReference type="EMBL" id="CP012173">
    <property type="protein sequence ID" value="AKV76750.1"/>
    <property type="molecule type" value="Genomic_DNA"/>
</dbReference>
<dbReference type="GO" id="GO:0003677">
    <property type="term" value="F:DNA binding"/>
    <property type="evidence" value="ECO:0007669"/>
    <property type="project" value="UniProtKB-KW"/>
</dbReference>
<keyword evidence="5" id="KW-0862">Zinc</keyword>
<name>A0A088E5E3_9CREN</name>
<evidence type="ECO:0000313" key="24">
    <source>
        <dbReference type="Proteomes" id="UP000068832"/>
    </source>
</evidence>
<reference evidence="13 19" key="1">
    <citation type="journal article" date="2014" name="J. Bacteriol.">
        <title>Role of an Archaeal PitA Transporter in the Copper and Arsenic Resistance of Metallosphaera sedula, an Extreme Thermoacidophile.</title>
        <authorList>
            <person name="McCarthy S."/>
            <person name="Ai C."/>
            <person name="Wheaton G."/>
            <person name="Tevatia R."/>
            <person name="Eckrich V."/>
            <person name="Kelly R."/>
            <person name="Blum P."/>
        </authorList>
    </citation>
    <scope>NUCLEOTIDE SEQUENCE [LARGE SCALE GENOMIC DNA]</scope>
    <source>
        <strain evidence="13 19">CuR1</strain>
    </source>
</reference>
<dbReference type="InterPro" id="IPR001959">
    <property type="entry name" value="Transposase"/>
</dbReference>
<evidence type="ECO:0000256" key="3">
    <source>
        <dbReference type="ARBA" id="ARBA00022578"/>
    </source>
</evidence>
<dbReference type="GO" id="GO:0032196">
    <property type="term" value="P:transposition"/>
    <property type="evidence" value="ECO:0007669"/>
    <property type="project" value="UniProtKB-KW"/>
</dbReference>
<dbReference type="InterPro" id="IPR010095">
    <property type="entry name" value="Cas12f1-like_TNB"/>
</dbReference>
<evidence type="ECO:0000313" key="16">
    <source>
        <dbReference type="EMBL" id="AKV79001.1"/>
    </source>
</evidence>
<reference evidence="18 20" key="3">
    <citation type="submission" date="2015-07" db="EMBL/GenBank/DDBJ databases">
        <title>Physiological, transcriptional responses and genome re-sequencing of acid resistant extremely thermoacidophilic Metallosphaera sedula SARC-M1.</title>
        <authorList>
            <person name="Ai C."/>
            <person name="McCarthy S."/>
            <person name="Eckrich V."/>
            <person name="Rudrappa D."/>
            <person name="Qiu G."/>
            <person name="Blum P."/>
        </authorList>
    </citation>
    <scope>NUCLEOTIDE SEQUENCE [LARGE SCALE GENOMIC DNA]</scope>
    <source>
        <strain evidence="18 20">SARC-M1</strain>
    </source>
</reference>
<evidence type="ECO:0000256" key="8">
    <source>
        <dbReference type="SAM" id="Coils"/>
    </source>
</evidence>
<evidence type="ECO:0000313" key="15">
    <source>
        <dbReference type="EMBL" id="AKV76750.1"/>
    </source>
</evidence>
<evidence type="ECO:0000256" key="7">
    <source>
        <dbReference type="ARBA" id="ARBA00023172"/>
    </source>
</evidence>
<dbReference type="OrthoDB" id="33968at2157"/>
<dbReference type="Proteomes" id="UP000062398">
    <property type="component" value="Chromosome"/>
</dbReference>
<evidence type="ECO:0000256" key="5">
    <source>
        <dbReference type="ARBA" id="ARBA00022833"/>
    </source>
</evidence>
<dbReference type="AlphaFoldDB" id="A0A088E5E3"/>
<evidence type="ECO:0000256" key="4">
    <source>
        <dbReference type="ARBA" id="ARBA00022723"/>
    </source>
</evidence>
<sequence>MKSKGNKVTLSFKYRAYPTPEVERKLINTMEIEAKVYNKLLNYIAERRKQGIKVTQLDTQKLLKDMDEKHEVYSKALQMVNNVLWYNINALAKLKRNGKKIGKLRHKKAFKIVWYNQSGFKLQGDKLHLSKIGEIKLLLHRPIQGEVKGVILKRSKTNKWYAIFQVEQEKQPLERTGRVVGIDLGVEKFVTTSDGDVIENPKLLDRREERIKLLQRRLSRKRRGSRNYEKARAKLAMAYERLENTLNDYIHKITTWLVKDHDVIVVEKLNTREMVQDSLGRLRKHILYSSFSTFLHHLSYKAERAGRRVVEVDPAYTSQTCSRCGYRVKLSLSDRVFRCPSCGLVIDRDYNASLNILKRGVGTAPLPVEGEPLLFTFHEVVYSKFPQRSRKSSPRGGDAPSVRAE</sequence>
<evidence type="ECO:0000313" key="19">
    <source>
        <dbReference type="Proteomes" id="UP000029084"/>
    </source>
</evidence>
<evidence type="ECO:0000313" key="13">
    <source>
        <dbReference type="EMBL" id="AIM27654.1"/>
    </source>
</evidence>
<dbReference type="EMBL" id="CP012172">
    <property type="protein sequence ID" value="AKV74511.1"/>
    <property type="molecule type" value="Genomic_DNA"/>
</dbReference>
<evidence type="ECO:0000256" key="1">
    <source>
        <dbReference type="ARBA" id="ARBA00008761"/>
    </source>
</evidence>
<dbReference type="GO" id="GO:0032259">
    <property type="term" value="P:methylation"/>
    <property type="evidence" value="ECO:0007669"/>
    <property type="project" value="UniProtKB-KW"/>
</dbReference>
<feature type="domain" description="Cas12f1-like TNB" evidence="11">
    <location>
        <begin position="291"/>
        <end position="356"/>
    </location>
</feature>
<accession>A0A088E5E3</accession>
<dbReference type="NCBIfam" id="TIGR01766">
    <property type="entry name" value="IS200/IS605 family accessory protein TnpB-like domain"/>
    <property type="match status" value="1"/>
</dbReference>
<feature type="domain" description="Transposase putative helix-turn-helix" evidence="12">
    <location>
        <begin position="9"/>
        <end position="53"/>
    </location>
</feature>
<dbReference type="InterPro" id="IPR021027">
    <property type="entry name" value="Transposase_put_HTH"/>
</dbReference>
<evidence type="ECO:0000256" key="9">
    <source>
        <dbReference type="SAM" id="MobiDB-lite"/>
    </source>
</evidence>
<feature type="region of interest" description="Disordered" evidence="9">
    <location>
        <begin position="386"/>
        <end position="405"/>
    </location>
</feature>
<dbReference type="Proteomes" id="UP000056255">
    <property type="component" value="Chromosome"/>
</dbReference>